<dbReference type="Gene3D" id="3.30.160.360">
    <property type="match status" value="1"/>
</dbReference>
<reference evidence="1 2" key="1">
    <citation type="submission" date="2018-08" db="EMBL/GenBank/DDBJ databases">
        <title>Genome and evolution of the arbuscular mycorrhizal fungus Diversispora epigaea (formerly Glomus versiforme) and its bacterial endosymbionts.</title>
        <authorList>
            <person name="Sun X."/>
            <person name="Fei Z."/>
            <person name="Harrison M."/>
        </authorList>
    </citation>
    <scope>NUCLEOTIDE SEQUENCE [LARGE SCALE GENOMIC DNA]</scope>
    <source>
        <strain evidence="1 2">IT104</strain>
    </source>
</reference>
<dbReference type="OrthoDB" id="2403472at2759"/>
<protein>
    <submittedName>
        <fullName evidence="1">Uncharacterized protein</fullName>
    </submittedName>
</protein>
<proteinExistence type="predicted"/>
<gene>
    <name evidence="1" type="ORF">Glove_490g30</name>
</gene>
<sequence length="126" mass="14530">MKGDEIRVYPPKYQLVYTKKPESFPIPHQYKVKTIHRKKKYQVECSIEYVDGKPLYNVQFGENMEYNVCSTNSSSGAGNKYITALLMLEKNKTLTEEDIKKINKDATTSSKISGVQLFGLQHQEIF</sequence>
<keyword evidence="2" id="KW-1185">Reference proteome</keyword>
<name>A0A397GMV2_9GLOM</name>
<dbReference type="EMBL" id="PQFF01000426">
    <property type="protein sequence ID" value="RHZ50864.1"/>
    <property type="molecule type" value="Genomic_DNA"/>
</dbReference>
<evidence type="ECO:0000313" key="2">
    <source>
        <dbReference type="Proteomes" id="UP000266861"/>
    </source>
</evidence>
<organism evidence="1 2">
    <name type="scientific">Diversispora epigaea</name>
    <dbReference type="NCBI Taxonomy" id="1348612"/>
    <lineage>
        <taxon>Eukaryota</taxon>
        <taxon>Fungi</taxon>
        <taxon>Fungi incertae sedis</taxon>
        <taxon>Mucoromycota</taxon>
        <taxon>Glomeromycotina</taxon>
        <taxon>Glomeromycetes</taxon>
        <taxon>Diversisporales</taxon>
        <taxon>Diversisporaceae</taxon>
        <taxon>Diversispora</taxon>
    </lineage>
</organism>
<evidence type="ECO:0000313" key="1">
    <source>
        <dbReference type="EMBL" id="RHZ50864.1"/>
    </source>
</evidence>
<dbReference type="AlphaFoldDB" id="A0A397GMV2"/>
<dbReference type="Proteomes" id="UP000266861">
    <property type="component" value="Unassembled WGS sequence"/>
</dbReference>
<comment type="caution">
    <text evidence="1">The sequence shown here is derived from an EMBL/GenBank/DDBJ whole genome shotgun (WGS) entry which is preliminary data.</text>
</comment>
<accession>A0A397GMV2</accession>